<protein>
    <submittedName>
        <fullName evidence="1">Uncharacterized protein</fullName>
    </submittedName>
</protein>
<dbReference type="AlphaFoldDB" id="A0AAD5RCY8"/>
<name>A0AAD5RCY8_PARTN</name>
<accession>A0AAD5RCY8</accession>
<comment type="caution">
    <text evidence="1">The sequence shown here is derived from an EMBL/GenBank/DDBJ whole genome shotgun (WGS) entry which is preliminary data.</text>
</comment>
<reference evidence="1" key="1">
    <citation type="submission" date="2021-06" db="EMBL/GenBank/DDBJ databases">
        <title>Parelaphostrongylus tenuis whole genome reference sequence.</title>
        <authorList>
            <person name="Garwood T.J."/>
            <person name="Larsen P.A."/>
            <person name="Fountain-Jones N.M."/>
            <person name="Garbe J.R."/>
            <person name="Macchietto M.G."/>
            <person name="Kania S.A."/>
            <person name="Gerhold R.W."/>
            <person name="Richards J.E."/>
            <person name="Wolf T.M."/>
        </authorList>
    </citation>
    <scope>NUCLEOTIDE SEQUENCE</scope>
    <source>
        <strain evidence="1">MNPRO001-30</strain>
        <tissue evidence="1">Meninges</tissue>
    </source>
</reference>
<organism evidence="1 2">
    <name type="scientific">Parelaphostrongylus tenuis</name>
    <name type="common">Meningeal worm</name>
    <dbReference type="NCBI Taxonomy" id="148309"/>
    <lineage>
        <taxon>Eukaryota</taxon>
        <taxon>Metazoa</taxon>
        <taxon>Ecdysozoa</taxon>
        <taxon>Nematoda</taxon>
        <taxon>Chromadorea</taxon>
        <taxon>Rhabditida</taxon>
        <taxon>Rhabditina</taxon>
        <taxon>Rhabditomorpha</taxon>
        <taxon>Strongyloidea</taxon>
        <taxon>Metastrongylidae</taxon>
        <taxon>Parelaphostrongylus</taxon>
    </lineage>
</organism>
<dbReference type="EMBL" id="JAHQIW010007344">
    <property type="protein sequence ID" value="KAJ1373771.1"/>
    <property type="molecule type" value="Genomic_DNA"/>
</dbReference>
<proteinExistence type="predicted"/>
<gene>
    <name evidence="1" type="ORF">KIN20_036277</name>
</gene>
<dbReference type="Proteomes" id="UP001196413">
    <property type="component" value="Unassembled WGS sequence"/>
</dbReference>
<evidence type="ECO:0000313" key="1">
    <source>
        <dbReference type="EMBL" id="KAJ1373771.1"/>
    </source>
</evidence>
<keyword evidence="2" id="KW-1185">Reference proteome</keyword>
<sequence>MVRYADQSFLPHSQMLLMGEILRQYRSAISPCTVPQSISSTNVHKDGKVTTSTVLDAQELSQTLVDNMNRALNCITNARHSLNRMGITEELHQHAFTLNEKVFIPRSHGRRIRGYCSIQCRYTFSNRLNRSTKMHCKNFAVGETYHGIQEIHDLLHCTHTR</sequence>
<evidence type="ECO:0000313" key="2">
    <source>
        <dbReference type="Proteomes" id="UP001196413"/>
    </source>
</evidence>